<dbReference type="PANTHER" id="PTHR30047">
    <property type="entry name" value="HIGH-AFFINITY CHOLINE TRANSPORT PROTEIN-RELATED"/>
    <property type="match status" value="1"/>
</dbReference>
<keyword evidence="3" id="KW-0813">Transport</keyword>
<comment type="caution">
    <text evidence="9">The sequence shown here is derived from an EMBL/GenBank/DDBJ whole genome shotgun (WGS) entry which is preliminary data.</text>
</comment>
<name>A0ABW4VPF8_9BACT</name>
<dbReference type="NCBIfam" id="TIGR00842">
    <property type="entry name" value="bcct"/>
    <property type="match status" value="1"/>
</dbReference>
<evidence type="ECO:0000256" key="6">
    <source>
        <dbReference type="ARBA" id="ARBA00022989"/>
    </source>
</evidence>
<evidence type="ECO:0000256" key="5">
    <source>
        <dbReference type="ARBA" id="ARBA00022692"/>
    </source>
</evidence>
<feature type="transmembrane region" description="Helical" evidence="8">
    <location>
        <begin position="12"/>
        <end position="30"/>
    </location>
</feature>
<feature type="transmembrane region" description="Helical" evidence="8">
    <location>
        <begin position="226"/>
        <end position="248"/>
    </location>
</feature>
<evidence type="ECO:0000256" key="7">
    <source>
        <dbReference type="ARBA" id="ARBA00023136"/>
    </source>
</evidence>
<accession>A0ABW4VPF8</accession>
<feature type="transmembrane region" description="Helical" evidence="8">
    <location>
        <begin position="89"/>
        <end position="110"/>
    </location>
</feature>
<keyword evidence="5 8" id="KW-0812">Transmembrane</keyword>
<feature type="transmembrane region" description="Helical" evidence="8">
    <location>
        <begin position="390"/>
        <end position="417"/>
    </location>
</feature>
<evidence type="ECO:0000256" key="8">
    <source>
        <dbReference type="SAM" id="Phobius"/>
    </source>
</evidence>
<evidence type="ECO:0000256" key="1">
    <source>
        <dbReference type="ARBA" id="ARBA00004651"/>
    </source>
</evidence>
<evidence type="ECO:0000313" key="9">
    <source>
        <dbReference type="EMBL" id="MFD2036006.1"/>
    </source>
</evidence>
<dbReference type="EMBL" id="JBHUHR010000039">
    <property type="protein sequence ID" value="MFD2036006.1"/>
    <property type="molecule type" value="Genomic_DNA"/>
</dbReference>
<feature type="transmembrane region" description="Helical" evidence="8">
    <location>
        <begin position="181"/>
        <end position="206"/>
    </location>
</feature>
<keyword evidence="10" id="KW-1185">Reference proteome</keyword>
<comment type="subcellular location">
    <subcellularLocation>
        <location evidence="1">Cell membrane</location>
        <topology evidence="1">Multi-pass membrane protein</topology>
    </subcellularLocation>
</comment>
<dbReference type="InterPro" id="IPR000060">
    <property type="entry name" value="BCCT_transptr"/>
</dbReference>
<evidence type="ECO:0000256" key="2">
    <source>
        <dbReference type="ARBA" id="ARBA00005658"/>
    </source>
</evidence>
<evidence type="ECO:0000256" key="3">
    <source>
        <dbReference type="ARBA" id="ARBA00022448"/>
    </source>
</evidence>
<dbReference type="Proteomes" id="UP001597361">
    <property type="component" value="Unassembled WGS sequence"/>
</dbReference>
<reference evidence="10" key="1">
    <citation type="journal article" date="2019" name="Int. J. Syst. Evol. Microbiol.">
        <title>The Global Catalogue of Microorganisms (GCM) 10K type strain sequencing project: providing services to taxonomists for standard genome sequencing and annotation.</title>
        <authorList>
            <consortium name="The Broad Institute Genomics Platform"/>
            <consortium name="The Broad Institute Genome Sequencing Center for Infectious Disease"/>
            <person name="Wu L."/>
            <person name="Ma J."/>
        </authorList>
    </citation>
    <scope>NUCLEOTIDE SEQUENCE [LARGE SCALE GENOMIC DNA]</scope>
    <source>
        <strain evidence="10">CGMCC 1.15180</strain>
    </source>
</reference>
<sequence>MSKKYFDIHKPVFWPAIALIVLFISVTLIVGEPMEKYFGYFKDWVTAKTGWVFIITVNAFVIFCVYLAFSKYGNIRLGGKDAEPEFTTAAWFAMLFSAGMGIGLLFWGVAEPVFHYKSPPFGEGGTVEAAEKAMNYTFMHWGFHAWAIYALVALSLGFFAFNKGLPLTIRSVFYPILGDRIYGWIGDVIDVFAVLATLFGLATSLGLGVKQVGAGIAFLTDLENTVWLQVGLIAGITLIATLSVVSGVDKGVKRLSEWNIRIAATLLVFILIVGPTLFIFRSTIQNIGNYLTSIIQVSTWTEAYRDQGWQGDWTVFYWAWWISWSPFVGMFIARVSKGRTIREFITGVLLIPSFLTFFWLSAMGGSAIFLDLHREGSVLADNIIKDEATALFVFLGEFPLTTIGSIVGIILIASFFVTSSDSGSLVIDSITAGGKLDAPVAQRIFWAIAEGAVAAVLLIGGGLKALQTATITTGLPFLFILVVMAYALRKGLQQEFAKQQILSQEKSRKNYETKLAEVVWNNIQKRNQTNKPGSSDKK</sequence>
<dbReference type="Pfam" id="PF02028">
    <property type="entry name" value="BCCT"/>
    <property type="match status" value="1"/>
</dbReference>
<feature type="transmembrane region" description="Helical" evidence="8">
    <location>
        <begin position="50"/>
        <end position="69"/>
    </location>
</feature>
<feature type="transmembrane region" description="Helical" evidence="8">
    <location>
        <begin position="141"/>
        <end position="161"/>
    </location>
</feature>
<evidence type="ECO:0000256" key="4">
    <source>
        <dbReference type="ARBA" id="ARBA00022475"/>
    </source>
</evidence>
<gene>
    <name evidence="9" type="ORF">ACFSKL_14470</name>
</gene>
<organism evidence="9 10">
    <name type="scientific">Belliella marina</name>
    <dbReference type="NCBI Taxonomy" id="1644146"/>
    <lineage>
        <taxon>Bacteria</taxon>
        <taxon>Pseudomonadati</taxon>
        <taxon>Bacteroidota</taxon>
        <taxon>Cytophagia</taxon>
        <taxon>Cytophagales</taxon>
        <taxon>Cyclobacteriaceae</taxon>
        <taxon>Belliella</taxon>
    </lineage>
</organism>
<keyword evidence="7 8" id="KW-0472">Membrane</keyword>
<feature type="transmembrane region" description="Helical" evidence="8">
    <location>
        <begin position="260"/>
        <end position="280"/>
    </location>
</feature>
<dbReference type="PROSITE" id="PS01303">
    <property type="entry name" value="BCCT"/>
    <property type="match status" value="1"/>
</dbReference>
<feature type="transmembrane region" description="Helical" evidence="8">
    <location>
        <begin position="444"/>
        <end position="463"/>
    </location>
</feature>
<dbReference type="RefSeq" id="WP_376887032.1">
    <property type="nucleotide sequence ID" value="NZ_JBHUHR010000039.1"/>
</dbReference>
<feature type="transmembrane region" description="Helical" evidence="8">
    <location>
        <begin position="345"/>
        <end position="370"/>
    </location>
</feature>
<dbReference type="InterPro" id="IPR018093">
    <property type="entry name" value="BCCT_CS"/>
</dbReference>
<keyword evidence="6 8" id="KW-1133">Transmembrane helix</keyword>
<comment type="similarity">
    <text evidence="2">Belongs to the BCCT transporter (TC 2.A.15) family.</text>
</comment>
<evidence type="ECO:0000313" key="10">
    <source>
        <dbReference type="Proteomes" id="UP001597361"/>
    </source>
</evidence>
<proteinExistence type="inferred from homology"/>
<keyword evidence="4" id="KW-1003">Cell membrane</keyword>
<dbReference type="PANTHER" id="PTHR30047:SF7">
    <property type="entry name" value="HIGH-AFFINITY CHOLINE TRANSPORT PROTEIN"/>
    <property type="match status" value="1"/>
</dbReference>
<protein>
    <submittedName>
        <fullName evidence="9">BCCT family transporter</fullName>
    </submittedName>
</protein>
<feature type="transmembrane region" description="Helical" evidence="8">
    <location>
        <begin position="469"/>
        <end position="488"/>
    </location>
</feature>
<feature type="transmembrane region" description="Helical" evidence="8">
    <location>
        <begin position="315"/>
        <end position="333"/>
    </location>
</feature>